<evidence type="ECO:0000313" key="4">
    <source>
        <dbReference type="Proteomes" id="UP000218899"/>
    </source>
</evidence>
<dbReference type="EMBL" id="AP014936">
    <property type="protein sequence ID" value="BAU46696.1"/>
    <property type="molecule type" value="Genomic_DNA"/>
</dbReference>
<dbReference type="SUPFAM" id="SSF53474">
    <property type="entry name" value="alpha/beta-Hydrolases"/>
    <property type="match status" value="1"/>
</dbReference>
<dbReference type="RefSeq" id="WP_197703303.1">
    <property type="nucleotide sequence ID" value="NZ_AP014936.1"/>
</dbReference>
<keyword evidence="1" id="KW-0378">Hydrolase</keyword>
<organism evidence="3 4">
    <name type="scientific">Sulfurifustis variabilis</name>
    <dbReference type="NCBI Taxonomy" id="1675686"/>
    <lineage>
        <taxon>Bacteria</taxon>
        <taxon>Pseudomonadati</taxon>
        <taxon>Pseudomonadota</taxon>
        <taxon>Gammaproteobacteria</taxon>
        <taxon>Acidiferrobacterales</taxon>
        <taxon>Acidiferrobacteraceae</taxon>
        <taxon>Sulfurifustis</taxon>
    </lineage>
</organism>
<gene>
    <name evidence="3" type="ORF">SVA_0114</name>
</gene>
<protein>
    <submittedName>
        <fullName evidence="3">Haloalkane dehalogenase</fullName>
    </submittedName>
</protein>
<name>A0A1B4UZW1_9GAMM</name>
<dbReference type="PANTHER" id="PTHR42977:SF3">
    <property type="entry name" value="AB HYDROLASE-1 DOMAIN-CONTAINING PROTEIN"/>
    <property type="match status" value="1"/>
</dbReference>
<keyword evidence="4" id="KW-1185">Reference proteome</keyword>
<reference evidence="3 4" key="1">
    <citation type="submission" date="2015-08" db="EMBL/GenBank/DDBJ databases">
        <title>Complete genome sequence of Sulfurifustis variabilis.</title>
        <authorList>
            <person name="Miura A."/>
            <person name="Kojima H."/>
            <person name="Fukui M."/>
        </authorList>
    </citation>
    <scope>NUCLEOTIDE SEQUENCE [LARGE SCALE GENOMIC DNA]</scope>
    <source>
        <strain evidence="4">skN76</strain>
    </source>
</reference>
<evidence type="ECO:0000256" key="1">
    <source>
        <dbReference type="ARBA" id="ARBA00022801"/>
    </source>
</evidence>
<dbReference type="Pfam" id="PF00561">
    <property type="entry name" value="Abhydrolase_1"/>
    <property type="match status" value="1"/>
</dbReference>
<dbReference type="PRINTS" id="PR00412">
    <property type="entry name" value="EPOXHYDRLASE"/>
</dbReference>
<proteinExistence type="predicted"/>
<dbReference type="PANTHER" id="PTHR42977">
    <property type="entry name" value="HYDROLASE-RELATED"/>
    <property type="match status" value="1"/>
</dbReference>
<dbReference type="InterPro" id="IPR051340">
    <property type="entry name" value="Haloalkane_dehalogenase"/>
</dbReference>
<dbReference type="KEGG" id="sva:SVA_0114"/>
<dbReference type="PROSITE" id="PS51257">
    <property type="entry name" value="PROKAR_LIPOPROTEIN"/>
    <property type="match status" value="1"/>
</dbReference>
<dbReference type="Gene3D" id="3.40.50.1820">
    <property type="entry name" value="alpha/beta hydrolase"/>
    <property type="match status" value="1"/>
</dbReference>
<evidence type="ECO:0000259" key="2">
    <source>
        <dbReference type="Pfam" id="PF00561"/>
    </source>
</evidence>
<dbReference type="Proteomes" id="UP000218899">
    <property type="component" value="Chromosome"/>
</dbReference>
<feature type="domain" description="AB hydrolase-1" evidence="2">
    <location>
        <begin position="74"/>
        <end position="323"/>
    </location>
</feature>
<dbReference type="InterPro" id="IPR000073">
    <property type="entry name" value="AB_hydrolase_1"/>
</dbReference>
<dbReference type="NCBIfam" id="NF002938">
    <property type="entry name" value="PRK03592.1"/>
    <property type="match status" value="1"/>
</dbReference>
<dbReference type="AlphaFoldDB" id="A0A1B4UZW1"/>
<evidence type="ECO:0000313" key="3">
    <source>
        <dbReference type="EMBL" id="BAU46696.1"/>
    </source>
</evidence>
<accession>A0A1B4UZW1</accession>
<dbReference type="InterPro" id="IPR029058">
    <property type="entry name" value="AB_hydrolase_fold"/>
</dbReference>
<dbReference type="GO" id="GO:0004301">
    <property type="term" value="F:epoxide hydrolase activity"/>
    <property type="evidence" value="ECO:0007669"/>
    <property type="project" value="TreeGrafter"/>
</dbReference>
<sequence>MNRSALTAHRWLRRPGMVLVLGVAAGLLAACAHGPSENHKLPRAEVPEAPAPEGRYVQVNGTRIHYVEQGKGDPILFVHGNPTSSYLWRNVMPAVSGQGRAIAIDLAGMGRSGKSTTGYRYKDHYGYLEGFIDELKLKNITFVVHDWGAALGFDYASRHPDRVKRIAFMEGVLPPIFPQPSFEAMGPEMGGMFRAFKDPVQGRQMVIANHMFVEQILPNFVNRSLGPVAMAEYRRPYVRSTDREPLLAWPREVPIAGEPRYVVERMDAIRQFMVGTNKPILLLYAEPGVLVPSSVVSWYRQNIPQLETAFVGQGLHFIQEDNPHAIGLAISEWMRRN</sequence>
<dbReference type="InterPro" id="IPR000639">
    <property type="entry name" value="Epox_hydrolase-like"/>
</dbReference>